<reference evidence="2 3" key="1">
    <citation type="submission" date="2020-01" db="EMBL/GenBank/DDBJ databases">
        <authorList>
            <person name="Gupta K D."/>
        </authorList>
    </citation>
    <scope>NUCLEOTIDE SEQUENCE [LARGE SCALE GENOMIC DNA]</scope>
</reference>
<evidence type="ECO:0000313" key="2">
    <source>
        <dbReference type="EMBL" id="CAA7269354.1"/>
    </source>
</evidence>
<proteinExistence type="predicted"/>
<feature type="region of interest" description="Disordered" evidence="1">
    <location>
        <begin position="41"/>
        <end position="67"/>
    </location>
</feature>
<protein>
    <submittedName>
        <fullName evidence="2">Uncharacterized protein</fullName>
    </submittedName>
</protein>
<keyword evidence="3" id="KW-1185">Reference proteome</keyword>
<organism evidence="2 3">
    <name type="scientific">Cyclocybe aegerita</name>
    <name type="common">Black poplar mushroom</name>
    <name type="synonym">Agrocybe aegerita</name>
    <dbReference type="NCBI Taxonomy" id="1973307"/>
    <lineage>
        <taxon>Eukaryota</taxon>
        <taxon>Fungi</taxon>
        <taxon>Dikarya</taxon>
        <taxon>Basidiomycota</taxon>
        <taxon>Agaricomycotina</taxon>
        <taxon>Agaricomycetes</taxon>
        <taxon>Agaricomycetidae</taxon>
        <taxon>Agaricales</taxon>
        <taxon>Agaricineae</taxon>
        <taxon>Bolbitiaceae</taxon>
        <taxon>Cyclocybe</taxon>
    </lineage>
</organism>
<name>A0A8S0VZY0_CYCAE</name>
<comment type="caution">
    <text evidence="2">The sequence shown here is derived from an EMBL/GenBank/DDBJ whole genome shotgun (WGS) entry which is preliminary data.</text>
</comment>
<dbReference type="AlphaFoldDB" id="A0A8S0VZY0"/>
<accession>A0A8S0VZY0</accession>
<dbReference type="EMBL" id="CACVBS010000078">
    <property type="protein sequence ID" value="CAA7269354.1"/>
    <property type="molecule type" value="Genomic_DNA"/>
</dbReference>
<sequence length="221" mass="24021">MGHLVNVNWVTSQEVKNSFQSIIESLATHSEKLQQLSRNMSTLSRNTGSTTPAEALSSSQVPDGMPNSSGLFQSDFVGLNTQLNANPAEFYPQANVLSQGPANGGYQSAMPTTVNPQALVLPQEPQFNFPNTLIQHQSNPAMFAPPFMPLMDLATGLNVNFHPIQRPSSMPPGMTLPIASDFNHINIERPRSGPIINGYTQALKCSTDGKQHPDPKRNHFG</sequence>
<evidence type="ECO:0000256" key="1">
    <source>
        <dbReference type="SAM" id="MobiDB-lite"/>
    </source>
</evidence>
<evidence type="ECO:0000313" key="3">
    <source>
        <dbReference type="Proteomes" id="UP000467700"/>
    </source>
</evidence>
<gene>
    <name evidence="2" type="ORF">AAE3_LOCUS11619</name>
</gene>
<dbReference type="Proteomes" id="UP000467700">
    <property type="component" value="Unassembled WGS sequence"/>
</dbReference>